<dbReference type="PRINTS" id="PR00034">
    <property type="entry name" value="HTHCRP"/>
</dbReference>
<dbReference type="InterPro" id="IPR018335">
    <property type="entry name" value="Tscrpt_reg_HTH_Crp-type_CS"/>
</dbReference>
<dbReference type="InterPro" id="IPR012318">
    <property type="entry name" value="HTH_CRP"/>
</dbReference>
<dbReference type="CDD" id="cd00038">
    <property type="entry name" value="CAP_ED"/>
    <property type="match status" value="1"/>
</dbReference>
<dbReference type="EMBL" id="CCMZ01000075">
    <property type="protein sequence ID" value="CDX28074.1"/>
    <property type="molecule type" value="Genomic_DNA"/>
</dbReference>
<dbReference type="InterPro" id="IPR036390">
    <property type="entry name" value="WH_DNA-bd_sf"/>
</dbReference>
<evidence type="ECO:0000259" key="4">
    <source>
        <dbReference type="PROSITE" id="PS50042"/>
    </source>
</evidence>
<dbReference type="Pfam" id="PF13545">
    <property type="entry name" value="HTH_Crp_2"/>
    <property type="match status" value="1"/>
</dbReference>
<reference evidence="7" key="1">
    <citation type="submission" date="2014-08" db="EMBL/GenBank/DDBJ databases">
        <authorList>
            <person name="Moulin L."/>
        </authorList>
    </citation>
    <scope>NUCLEOTIDE SEQUENCE [LARGE SCALE GENOMIC DNA]</scope>
</reference>
<evidence type="ECO:0000256" key="1">
    <source>
        <dbReference type="ARBA" id="ARBA00023015"/>
    </source>
</evidence>
<proteinExistence type="predicted"/>
<dbReference type="InterPro" id="IPR050397">
    <property type="entry name" value="Env_Response_Regulators"/>
</dbReference>
<name>A0A090EII1_MESPL</name>
<evidence type="ECO:0000256" key="3">
    <source>
        <dbReference type="ARBA" id="ARBA00023163"/>
    </source>
</evidence>
<dbReference type="InterPro" id="IPR036388">
    <property type="entry name" value="WH-like_DNA-bd_sf"/>
</dbReference>
<dbReference type="SMART" id="SM00100">
    <property type="entry name" value="cNMP"/>
    <property type="match status" value="1"/>
</dbReference>
<dbReference type="AlphaFoldDB" id="A0A090EII1"/>
<keyword evidence="1" id="KW-0805">Transcription regulation</keyword>
<dbReference type="SUPFAM" id="SSF46785">
    <property type="entry name" value="Winged helix' DNA-binding domain"/>
    <property type="match status" value="1"/>
</dbReference>
<dbReference type="STRING" id="69974.MPLDJ20_60644"/>
<dbReference type="GO" id="GO:0005829">
    <property type="term" value="C:cytosol"/>
    <property type="evidence" value="ECO:0007669"/>
    <property type="project" value="TreeGrafter"/>
</dbReference>
<organism evidence="6 7">
    <name type="scientific">Mesorhizobium plurifarium</name>
    <dbReference type="NCBI Taxonomy" id="69974"/>
    <lineage>
        <taxon>Bacteria</taxon>
        <taxon>Pseudomonadati</taxon>
        <taxon>Pseudomonadota</taxon>
        <taxon>Alphaproteobacteria</taxon>
        <taxon>Hyphomicrobiales</taxon>
        <taxon>Phyllobacteriaceae</taxon>
        <taxon>Mesorhizobium</taxon>
    </lineage>
</organism>
<dbReference type="PROSITE" id="PS50042">
    <property type="entry name" value="CNMP_BINDING_3"/>
    <property type="match status" value="1"/>
</dbReference>
<accession>A0A090EII1</accession>
<feature type="domain" description="Cyclic nucleotide-binding" evidence="4">
    <location>
        <begin position="61"/>
        <end position="178"/>
    </location>
</feature>
<dbReference type="CDD" id="cd00092">
    <property type="entry name" value="HTH_CRP"/>
    <property type="match status" value="1"/>
</dbReference>
<dbReference type="PANTHER" id="PTHR24567">
    <property type="entry name" value="CRP FAMILY TRANSCRIPTIONAL REGULATORY PROTEIN"/>
    <property type="match status" value="1"/>
</dbReference>
<dbReference type="Proteomes" id="UP000045285">
    <property type="component" value="Unassembled WGS sequence"/>
</dbReference>
<dbReference type="SMART" id="SM00419">
    <property type="entry name" value="HTH_CRP"/>
    <property type="match status" value="1"/>
</dbReference>
<dbReference type="InterPro" id="IPR018490">
    <property type="entry name" value="cNMP-bd_dom_sf"/>
</dbReference>
<dbReference type="Gene3D" id="1.10.10.10">
    <property type="entry name" value="Winged helix-like DNA-binding domain superfamily/Winged helix DNA-binding domain"/>
    <property type="match status" value="1"/>
</dbReference>
<evidence type="ECO:0000259" key="5">
    <source>
        <dbReference type="PROSITE" id="PS51063"/>
    </source>
</evidence>
<dbReference type="PANTHER" id="PTHR24567:SF75">
    <property type="entry name" value="FUMARATE AND NITRATE REDUCTION REGULATORY PROTEIN"/>
    <property type="match status" value="1"/>
</dbReference>
<dbReference type="InterPro" id="IPR014710">
    <property type="entry name" value="RmlC-like_jellyroll"/>
</dbReference>
<dbReference type="GO" id="GO:0003677">
    <property type="term" value="F:DNA binding"/>
    <property type="evidence" value="ECO:0007669"/>
    <property type="project" value="UniProtKB-KW"/>
</dbReference>
<dbReference type="Pfam" id="PF00027">
    <property type="entry name" value="cNMP_binding"/>
    <property type="match status" value="1"/>
</dbReference>
<dbReference type="InterPro" id="IPR000595">
    <property type="entry name" value="cNMP-bd_dom"/>
</dbReference>
<dbReference type="Gene3D" id="2.60.120.10">
    <property type="entry name" value="Jelly Rolls"/>
    <property type="match status" value="1"/>
</dbReference>
<feature type="domain" description="HTH crp-type" evidence="5">
    <location>
        <begin position="192"/>
        <end position="269"/>
    </location>
</feature>
<evidence type="ECO:0000313" key="7">
    <source>
        <dbReference type="Proteomes" id="UP000045285"/>
    </source>
</evidence>
<sequence>MAPASRTAASSGQRGLRRYRAPARVAGGRREHYSCSIVREDIHTTGIPALCVSCEARHRGICGALNAEQLLALAKSTKRQKAEAGKELVGDSTSVERFSNVLSGVAKLTKTLSDGRQQIVGLQFAPDFLGRPFQSESTLTVEAATEVELCSFPRQALERMMKEQPDLEHRLLEQKLRELDQARDWMVALGRKTAAEKIASFLLMIARNIDPAAGPERRDSTFELPLSRAEIADFLGLTIETVSRQITRLRGENVIRIENNRHVIVGDIGRLAARAGD</sequence>
<dbReference type="PROSITE" id="PS51063">
    <property type="entry name" value="HTH_CRP_2"/>
    <property type="match status" value="1"/>
</dbReference>
<dbReference type="GO" id="GO:0003700">
    <property type="term" value="F:DNA-binding transcription factor activity"/>
    <property type="evidence" value="ECO:0007669"/>
    <property type="project" value="InterPro"/>
</dbReference>
<protein>
    <submittedName>
        <fullName evidence="6">Putative transcriptional activator</fullName>
    </submittedName>
</protein>
<evidence type="ECO:0000256" key="2">
    <source>
        <dbReference type="ARBA" id="ARBA00023125"/>
    </source>
</evidence>
<dbReference type="PROSITE" id="PS00042">
    <property type="entry name" value="HTH_CRP_1"/>
    <property type="match status" value="1"/>
</dbReference>
<evidence type="ECO:0000313" key="6">
    <source>
        <dbReference type="EMBL" id="CDX28074.1"/>
    </source>
</evidence>
<keyword evidence="7" id="KW-1185">Reference proteome</keyword>
<gene>
    <name evidence="6" type="primary">fnrN</name>
    <name evidence="6" type="ORF">MPL3356_80010</name>
</gene>
<keyword evidence="3" id="KW-0804">Transcription</keyword>
<dbReference type="SUPFAM" id="SSF51206">
    <property type="entry name" value="cAMP-binding domain-like"/>
    <property type="match status" value="1"/>
</dbReference>
<keyword evidence="2" id="KW-0238">DNA-binding</keyword>